<keyword evidence="1" id="KW-0472">Membrane</keyword>
<sequence length="52" mass="5514">MDLGLPDGVGAAVLGIVLVGAAVSAVVFFLRQNRKDLDDLEELLKTEGEEDD</sequence>
<dbReference type="Proteomes" id="UP000808146">
    <property type="component" value="Unassembled WGS sequence"/>
</dbReference>
<comment type="caution">
    <text evidence="2">The sequence shown here is derived from an EMBL/GenBank/DDBJ whole genome shotgun (WGS) entry which is preliminary data.</text>
</comment>
<accession>A0A9D7QJA1</accession>
<dbReference type="AlphaFoldDB" id="A0A9D7QJA1"/>
<protein>
    <submittedName>
        <fullName evidence="2">Uncharacterized protein</fullName>
    </submittedName>
</protein>
<name>A0A9D7QJA1_9RHOO</name>
<evidence type="ECO:0000313" key="3">
    <source>
        <dbReference type="Proteomes" id="UP000808146"/>
    </source>
</evidence>
<reference evidence="2" key="1">
    <citation type="submission" date="2020-10" db="EMBL/GenBank/DDBJ databases">
        <title>Connecting structure to function with the recovery of over 1000 high-quality activated sludge metagenome-assembled genomes encoding full-length rRNA genes using long-read sequencing.</title>
        <authorList>
            <person name="Singleton C.M."/>
            <person name="Petriglieri F."/>
            <person name="Kristensen J.M."/>
            <person name="Kirkegaard R.H."/>
            <person name="Michaelsen T.Y."/>
            <person name="Andersen M.H."/>
            <person name="Karst S.M."/>
            <person name="Dueholm M.S."/>
            <person name="Nielsen P.H."/>
            <person name="Albertsen M."/>
        </authorList>
    </citation>
    <scope>NUCLEOTIDE SEQUENCE</scope>
    <source>
        <strain evidence="2">OdNE_18-Q3-R46-58_BAT3C.305</strain>
    </source>
</reference>
<feature type="transmembrane region" description="Helical" evidence="1">
    <location>
        <begin position="12"/>
        <end position="30"/>
    </location>
</feature>
<gene>
    <name evidence="2" type="ORF">IPN75_12120</name>
</gene>
<organism evidence="2 3">
    <name type="scientific">Candidatus Dechloromonas phosphorivorans</name>
    <dbReference type="NCBI Taxonomy" id="2899244"/>
    <lineage>
        <taxon>Bacteria</taxon>
        <taxon>Pseudomonadati</taxon>
        <taxon>Pseudomonadota</taxon>
        <taxon>Betaproteobacteria</taxon>
        <taxon>Rhodocyclales</taxon>
        <taxon>Azonexaceae</taxon>
        <taxon>Dechloromonas</taxon>
    </lineage>
</organism>
<evidence type="ECO:0000313" key="2">
    <source>
        <dbReference type="EMBL" id="MBK8891064.1"/>
    </source>
</evidence>
<dbReference type="EMBL" id="JADKBR010000016">
    <property type="protein sequence ID" value="MBK8891064.1"/>
    <property type="molecule type" value="Genomic_DNA"/>
</dbReference>
<keyword evidence="1" id="KW-0812">Transmembrane</keyword>
<evidence type="ECO:0000256" key="1">
    <source>
        <dbReference type="SAM" id="Phobius"/>
    </source>
</evidence>
<proteinExistence type="predicted"/>
<keyword evidence="1" id="KW-1133">Transmembrane helix</keyword>